<name>A0A068VBE7_COFCA</name>
<dbReference type="Proteomes" id="UP000295252">
    <property type="component" value="Unassembled WGS sequence"/>
</dbReference>
<accession>A0A068VBE7</accession>
<evidence type="ECO:0000313" key="2">
    <source>
        <dbReference type="Proteomes" id="UP000295252"/>
    </source>
</evidence>
<reference evidence="2" key="1">
    <citation type="journal article" date="2014" name="Science">
        <title>The coffee genome provides insight into the convergent evolution of caffeine biosynthesis.</title>
        <authorList>
            <person name="Denoeud F."/>
            <person name="Carretero-Paulet L."/>
            <person name="Dereeper A."/>
            <person name="Droc G."/>
            <person name="Guyot R."/>
            <person name="Pietrella M."/>
            <person name="Zheng C."/>
            <person name="Alberti A."/>
            <person name="Anthony F."/>
            <person name="Aprea G."/>
            <person name="Aury J.M."/>
            <person name="Bento P."/>
            <person name="Bernard M."/>
            <person name="Bocs S."/>
            <person name="Campa C."/>
            <person name="Cenci A."/>
            <person name="Combes M.C."/>
            <person name="Crouzillat D."/>
            <person name="Da Silva C."/>
            <person name="Daddiego L."/>
            <person name="De Bellis F."/>
            <person name="Dussert S."/>
            <person name="Garsmeur O."/>
            <person name="Gayraud T."/>
            <person name="Guignon V."/>
            <person name="Jahn K."/>
            <person name="Jamilloux V."/>
            <person name="Joet T."/>
            <person name="Labadie K."/>
            <person name="Lan T."/>
            <person name="Leclercq J."/>
            <person name="Lepelley M."/>
            <person name="Leroy T."/>
            <person name="Li L.T."/>
            <person name="Librado P."/>
            <person name="Lopez L."/>
            <person name="Munoz A."/>
            <person name="Noel B."/>
            <person name="Pallavicini A."/>
            <person name="Perrotta G."/>
            <person name="Poncet V."/>
            <person name="Pot D."/>
            <person name="Priyono X."/>
            <person name="Rigoreau M."/>
            <person name="Rouard M."/>
            <person name="Rozas J."/>
            <person name="Tranchant-Dubreuil C."/>
            <person name="VanBuren R."/>
            <person name="Zhang Q."/>
            <person name="Andrade A.C."/>
            <person name="Argout X."/>
            <person name="Bertrand B."/>
            <person name="de Kochko A."/>
            <person name="Graziosi G."/>
            <person name="Henry R.J."/>
            <person name="Jayarama X."/>
            <person name="Ming R."/>
            <person name="Nagai C."/>
            <person name="Rounsley S."/>
            <person name="Sankoff D."/>
            <person name="Giuliano G."/>
            <person name="Albert V.A."/>
            <person name="Wincker P."/>
            <person name="Lashermes P."/>
        </authorList>
    </citation>
    <scope>NUCLEOTIDE SEQUENCE [LARGE SCALE GENOMIC DNA]</scope>
    <source>
        <strain evidence="2">cv. DH200-94</strain>
    </source>
</reference>
<dbReference type="InParanoid" id="A0A068VBE7"/>
<gene>
    <name evidence="1" type="ORF">GSCOC_T00012859001</name>
</gene>
<dbReference type="Gramene" id="CDP18051">
    <property type="protein sequence ID" value="CDP18051"/>
    <property type="gene ID" value="GSCOC_T00012859001"/>
</dbReference>
<proteinExistence type="predicted"/>
<dbReference type="AlphaFoldDB" id="A0A068VBE7"/>
<dbReference type="EMBL" id="HG739284">
    <property type="protein sequence ID" value="CDP18051.1"/>
    <property type="molecule type" value="Genomic_DNA"/>
</dbReference>
<keyword evidence="2" id="KW-1185">Reference proteome</keyword>
<protein>
    <submittedName>
        <fullName evidence="1">DH200=94 genomic scaffold, scaffold_200</fullName>
    </submittedName>
</protein>
<evidence type="ECO:0000313" key="1">
    <source>
        <dbReference type="EMBL" id="CDP18051.1"/>
    </source>
</evidence>
<organism evidence="1 2">
    <name type="scientific">Coffea canephora</name>
    <name type="common">Robusta coffee</name>
    <dbReference type="NCBI Taxonomy" id="49390"/>
    <lineage>
        <taxon>Eukaryota</taxon>
        <taxon>Viridiplantae</taxon>
        <taxon>Streptophyta</taxon>
        <taxon>Embryophyta</taxon>
        <taxon>Tracheophyta</taxon>
        <taxon>Spermatophyta</taxon>
        <taxon>Magnoliopsida</taxon>
        <taxon>eudicotyledons</taxon>
        <taxon>Gunneridae</taxon>
        <taxon>Pentapetalae</taxon>
        <taxon>asterids</taxon>
        <taxon>lamiids</taxon>
        <taxon>Gentianales</taxon>
        <taxon>Rubiaceae</taxon>
        <taxon>Ixoroideae</taxon>
        <taxon>Gardenieae complex</taxon>
        <taxon>Bertiereae - Coffeeae clade</taxon>
        <taxon>Coffeeae</taxon>
        <taxon>Coffea</taxon>
    </lineage>
</organism>
<sequence length="75" mass="8380">MAAAPSLILRRFVLFSIAAKDEELRRVLGSRPHVIGKGHHRLPLHFLLECQGTEVICIESLKMKAVVINDVNLAH</sequence>